<proteinExistence type="predicted"/>
<evidence type="ECO:0000256" key="1">
    <source>
        <dbReference type="SAM" id="MobiDB-lite"/>
    </source>
</evidence>
<gene>
    <name evidence="2" type="ORF">TOPH_03338</name>
</gene>
<dbReference type="EMBL" id="LFRF01000007">
    <property type="protein sequence ID" value="KND91873.1"/>
    <property type="molecule type" value="Genomic_DNA"/>
</dbReference>
<comment type="caution">
    <text evidence="2">The sequence shown here is derived from an EMBL/GenBank/DDBJ whole genome shotgun (WGS) entry which is preliminary data.</text>
</comment>
<reference evidence="2 3" key="1">
    <citation type="journal article" date="2015" name="BMC Genomics">
        <title>The genome of the truffle-parasite Tolypocladium ophioglossoides and the evolution of antifungal peptaibiotics.</title>
        <authorList>
            <person name="Quandt C.A."/>
            <person name="Bushley K.E."/>
            <person name="Spatafora J.W."/>
        </authorList>
    </citation>
    <scope>NUCLEOTIDE SEQUENCE [LARGE SCALE GENOMIC DNA]</scope>
    <source>
        <strain evidence="2 3">CBS 100239</strain>
    </source>
</reference>
<dbReference type="AlphaFoldDB" id="A0A0L0NCQ6"/>
<dbReference type="Proteomes" id="UP000036947">
    <property type="component" value="Unassembled WGS sequence"/>
</dbReference>
<dbReference type="OrthoDB" id="5243686at2759"/>
<accession>A0A0L0NCQ6</accession>
<evidence type="ECO:0000313" key="2">
    <source>
        <dbReference type="EMBL" id="KND91873.1"/>
    </source>
</evidence>
<dbReference type="STRING" id="1163406.A0A0L0NCQ6"/>
<organism evidence="2 3">
    <name type="scientific">Tolypocladium ophioglossoides (strain CBS 100239)</name>
    <name type="common">Snaketongue truffleclub</name>
    <name type="synonym">Elaphocordyceps ophioglossoides</name>
    <dbReference type="NCBI Taxonomy" id="1163406"/>
    <lineage>
        <taxon>Eukaryota</taxon>
        <taxon>Fungi</taxon>
        <taxon>Dikarya</taxon>
        <taxon>Ascomycota</taxon>
        <taxon>Pezizomycotina</taxon>
        <taxon>Sordariomycetes</taxon>
        <taxon>Hypocreomycetidae</taxon>
        <taxon>Hypocreales</taxon>
        <taxon>Ophiocordycipitaceae</taxon>
        <taxon>Tolypocladium</taxon>
    </lineage>
</organism>
<protein>
    <submittedName>
        <fullName evidence="2">Uncharacterized protein</fullName>
    </submittedName>
</protein>
<feature type="region of interest" description="Disordered" evidence="1">
    <location>
        <begin position="1"/>
        <end position="31"/>
    </location>
</feature>
<name>A0A0L0NCQ6_TOLOC</name>
<evidence type="ECO:0000313" key="3">
    <source>
        <dbReference type="Proteomes" id="UP000036947"/>
    </source>
</evidence>
<keyword evidence="3" id="KW-1185">Reference proteome</keyword>
<sequence>MSSLLDPYAKGGRSRRPEKQHRPSKTKSSPISSSQQLSFLFVVNELSFYTNEVNDFNRDQWYNTLPPRSCYGYSNETASRVMRYQGGEVTEAQGYHWFRSALCESGHCYSPSQEPLTPYSDFGIFSCGPHLPIVVMPGDPMTIIEGKAAMHALRFFHPPLNSELRGVSQATWAEGHMPAGGFPVKYVAGRDPSWIPGLVPKIFRNPETSVSSRGLGGELPIVLGLMAFSEAGDRVDEIFLGRNGHRGRWRDRVWMNHHEPQGCMPRPCAHAVYLSPTDMNAIEGFPRGFYIAVFNDPQNPEGSTDDRIHSFEWENVIVKEHLSNSAPRR</sequence>